<accession>A0A9P6T175</accession>
<gene>
    <name evidence="2" type="ORF">BGZ80_008629</name>
</gene>
<feature type="region of interest" description="Disordered" evidence="1">
    <location>
        <begin position="618"/>
        <end position="679"/>
    </location>
</feature>
<dbReference type="GO" id="GO:0019005">
    <property type="term" value="C:SCF ubiquitin ligase complex"/>
    <property type="evidence" value="ECO:0007669"/>
    <property type="project" value="TreeGrafter"/>
</dbReference>
<feature type="region of interest" description="Disordered" evidence="1">
    <location>
        <begin position="922"/>
        <end position="991"/>
    </location>
</feature>
<feature type="region of interest" description="Disordered" evidence="1">
    <location>
        <begin position="490"/>
        <end position="526"/>
    </location>
</feature>
<feature type="compositionally biased region" description="Acidic residues" evidence="1">
    <location>
        <begin position="628"/>
        <end position="658"/>
    </location>
</feature>
<evidence type="ECO:0000313" key="3">
    <source>
        <dbReference type="Proteomes" id="UP000703661"/>
    </source>
</evidence>
<evidence type="ECO:0000256" key="1">
    <source>
        <dbReference type="SAM" id="MobiDB-lite"/>
    </source>
</evidence>
<proteinExistence type="predicted"/>
<dbReference type="GO" id="GO:0031146">
    <property type="term" value="P:SCF-dependent proteasomal ubiquitin-dependent protein catabolic process"/>
    <property type="evidence" value="ECO:0007669"/>
    <property type="project" value="TreeGrafter"/>
</dbReference>
<protein>
    <submittedName>
        <fullName evidence="2">Uncharacterized protein</fullName>
    </submittedName>
</protein>
<feature type="compositionally biased region" description="Polar residues" evidence="1">
    <location>
        <begin position="940"/>
        <end position="974"/>
    </location>
</feature>
<organism evidence="2 3">
    <name type="scientific">Entomortierella chlamydospora</name>
    <dbReference type="NCBI Taxonomy" id="101097"/>
    <lineage>
        <taxon>Eukaryota</taxon>
        <taxon>Fungi</taxon>
        <taxon>Fungi incertae sedis</taxon>
        <taxon>Mucoromycota</taxon>
        <taxon>Mortierellomycotina</taxon>
        <taxon>Mortierellomycetes</taxon>
        <taxon>Mortierellales</taxon>
        <taxon>Mortierellaceae</taxon>
        <taxon>Entomortierella</taxon>
    </lineage>
</organism>
<feature type="region of interest" description="Disordered" evidence="1">
    <location>
        <begin position="844"/>
        <end position="864"/>
    </location>
</feature>
<keyword evidence="3" id="KW-1185">Reference proteome</keyword>
<comment type="caution">
    <text evidence="2">The sequence shown here is derived from an EMBL/GenBank/DDBJ whole genome shotgun (WGS) entry which is preliminary data.</text>
</comment>
<dbReference type="AlphaFoldDB" id="A0A9P6T175"/>
<dbReference type="SUPFAM" id="SSF52047">
    <property type="entry name" value="RNI-like"/>
    <property type="match status" value="1"/>
</dbReference>
<name>A0A9P6T175_9FUNG</name>
<feature type="compositionally biased region" description="Basic and acidic residues" evidence="1">
    <location>
        <begin position="507"/>
        <end position="526"/>
    </location>
</feature>
<dbReference type="PANTHER" id="PTHR13318:SF190">
    <property type="entry name" value="PARTNER OF PAIRED, ISOFORM B"/>
    <property type="match status" value="1"/>
</dbReference>
<feature type="compositionally biased region" description="Basic and acidic residues" evidence="1">
    <location>
        <begin position="659"/>
        <end position="670"/>
    </location>
</feature>
<feature type="compositionally biased region" description="Low complexity" evidence="1">
    <location>
        <begin position="928"/>
        <end position="939"/>
    </location>
</feature>
<dbReference type="EMBL" id="JAAAID010000473">
    <property type="protein sequence ID" value="KAG0017089.1"/>
    <property type="molecule type" value="Genomic_DNA"/>
</dbReference>
<dbReference type="Gene3D" id="3.80.10.10">
    <property type="entry name" value="Ribonuclease Inhibitor"/>
    <property type="match status" value="2"/>
</dbReference>
<dbReference type="PANTHER" id="PTHR13318">
    <property type="entry name" value="PARTNER OF PAIRED, ISOFORM B-RELATED"/>
    <property type="match status" value="1"/>
</dbReference>
<evidence type="ECO:0000313" key="2">
    <source>
        <dbReference type="EMBL" id="KAG0017089.1"/>
    </source>
</evidence>
<feature type="region of interest" description="Disordered" evidence="1">
    <location>
        <begin position="699"/>
        <end position="718"/>
    </location>
</feature>
<reference evidence="2" key="1">
    <citation type="journal article" date="2020" name="Fungal Divers.">
        <title>Resolving the Mortierellaceae phylogeny through synthesis of multi-gene phylogenetics and phylogenomics.</title>
        <authorList>
            <person name="Vandepol N."/>
            <person name="Liber J."/>
            <person name="Desiro A."/>
            <person name="Na H."/>
            <person name="Kennedy M."/>
            <person name="Barry K."/>
            <person name="Grigoriev I.V."/>
            <person name="Miller A.N."/>
            <person name="O'Donnell K."/>
            <person name="Stajich J.E."/>
            <person name="Bonito G."/>
        </authorList>
    </citation>
    <scope>NUCLEOTIDE SEQUENCE</scope>
    <source>
        <strain evidence="2">NRRL 2769</strain>
    </source>
</reference>
<dbReference type="InterPro" id="IPR032675">
    <property type="entry name" value="LRR_dom_sf"/>
</dbReference>
<sequence length="991" mass="106834">MVGEISINESSETAEVTEIVEEVDDIPETGDAITGILDPAINGTINGTQGIQDQPATQPLSPILASTSAAAQLSISSDAHLSYDPHQTLVSVLTQNHSRAATSSSSSSPPRPFLASWPLTMEQTQSLVYLDLRHAVVTDSLVVSLSLNCHRIEFLKVATHWQHHPHCYSVTDHALACLVAAQQGLKLVHVENHREVSQGHELVRTIDVLASHHGSTLETLVLKLHDFQNCNLAALGKSCQKLTKFAAPGGMHLFREEVTKLTDACKLTLEHLDFSNSDIETDCLTSIMKGTSTPAAARGVLKALVLLGMEDTLNQETCLAIGEYGSGLDCFRLDILESEAKDVSLMLSRPCGQNLRVLTLGCHDVHGDLANNILEQIALNCRNVELLDVNHWQFSAKAIEDVLRDCGMLRYLNVSYTDITESTADVICRCLGEVKMRLHTPVGPSSDDSLSTPLPIDVVSSQLQTLAPAHSEEGLALDAIPAQEEWIDEETHARDVETEGEISGNLDEERPDSMRKRGTEMRVKDGEETDEAYVDTNMDSDLQHVIPVFSANGGGGSGVKKQSQLGLVHHYSNVMDLRTIMNLDLDEAIEMDISAGIDGDTDMDLDMCLDLQRYHRNNSYKNEGCGDDREDDDDDDDDGDDGTVERDEDIEMMSEDDEAIARPKEPKGKEVYVGPDYDDSSQNGASSIFSAIGPVYSSSYGSTSSSSSSSSTSGSCSSSTFVTSVVETNQTQSGQVPLTAEASMQDSFLCTPLLPPLPIPSKQGGILGTDPVAVLTCTSVPSVNDQIQSAASPIPEVSSNQSKILNGFDSSNLHTPTHPMTTGAEVDDLETPLLVDGGETTQSLAPAAKQSLEPETESEESLSLSLAWTKTSRLEQGRKKSRIWVENEHDMMMTRLAMERGPELPVTTSRINEVAAETNSGASIVTVSNDSNANGNSDSQLPPTSGSEESMETADQQEAVQGSQLYQESTNGLSTHEDESMTAATTVEVVA</sequence>
<dbReference type="Proteomes" id="UP000703661">
    <property type="component" value="Unassembled WGS sequence"/>
</dbReference>